<dbReference type="PANTHER" id="PTHR40086">
    <property type="entry name" value="PHOSPHOTRANSFERASE YTMP-RELATED"/>
    <property type="match status" value="1"/>
</dbReference>
<dbReference type="RefSeq" id="WP_093661146.1">
    <property type="nucleotide sequence ID" value="NZ_FNHI01000028.1"/>
</dbReference>
<dbReference type="PANTHER" id="PTHR40086:SF1">
    <property type="entry name" value="CELL CYCLE REGULATOR CCRZ"/>
    <property type="match status" value="1"/>
</dbReference>
<dbReference type="InterPro" id="IPR052077">
    <property type="entry name" value="CcrZ_PhaseVar_Mediator"/>
</dbReference>
<dbReference type="Gene3D" id="3.90.1200.10">
    <property type="match status" value="1"/>
</dbReference>
<dbReference type="STRING" id="1196353.SAMN05444921_12874"/>
<dbReference type="SUPFAM" id="SSF56112">
    <property type="entry name" value="Protein kinase-like (PK-like)"/>
    <property type="match status" value="1"/>
</dbReference>
<reference evidence="3" key="1">
    <citation type="submission" date="2016-10" db="EMBL/GenBank/DDBJ databases">
        <authorList>
            <person name="Varghese N."/>
            <person name="Submissions S."/>
        </authorList>
    </citation>
    <scope>NUCLEOTIDE SEQUENCE [LARGE SCALE GENOMIC DNA]</scope>
    <source>
        <strain evidence="3">CGMCC 4.7042</strain>
    </source>
</reference>
<sequence>MGEPMSAARRRAITLSRDENRVEGPIEGHHHETYVIPLPPEVAEALGVDGTVRWKCREPKPGLLWFDRRCFASEERLIGELRGRVGSVPELVEVEGVPLQRFVEGATLGTRYGREGWLPREVVGQLLRLFTELVVIRPADLDLERTCDPADRPRDGDTAGFLRGLIRFVGTRVYQDNEPEYGDLFEVLGVTDVSLRRLLDRAEGLRERPFCLLHGDLHRENLVLDARRTLWTIDWELAIAGDPLYDLATHLHLAGYPDRQAVAVAREWAHRVERARPGASLGWRRDLRLLLAFKEAQSVFTDVIRSALTVHGPAPGTGSGAERTRLEETAGRLHRVLLRGAGPLGLGSVPEPWQIADALQAWCKRHPRLTSSAT</sequence>
<evidence type="ECO:0000313" key="2">
    <source>
        <dbReference type="EMBL" id="SDN49912.1"/>
    </source>
</evidence>
<dbReference type="GO" id="GO:0016740">
    <property type="term" value="F:transferase activity"/>
    <property type="evidence" value="ECO:0007669"/>
    <property type="project" value="UniProtKB-KW"/>
</dbReference>
<dbReference type="Pfam" id="PF01636">
    <property type="entry name" value="APH"/>
    <property type="match status" value="1"/>
</dbReference>
<protein>
    <submittedName>
        <fullName evidence="2">Phosphotransferase enzyme family protein</fullName>
    </submittedName>
</protein>
<dbReference type="EMBL" id="FNHI01000028">
    <property type="protein sequence ID" value="SDN49912.1"/>
    <property type="molecule type" value="Genomic_DNA"/>
</dbReference>
<keyword evidence="2" id="KW-0808">Transferase</keyword>
<organism evidence="2 3">
    <name type="scientific">Streptomyces wuyuanensis</name>
    <dbReference type="NCBI Taxonomy" id="1196353"/>
    <lineage>
        <taxon>Bacteria</taxon>
        <taxon>Bacillati</taxon>
        <taxon>Actinomycetota</taxon>
        <taxon>Actinomycetes</taxon>
        <taxon>Kitasatosporales</taxon>
        <taxon>Streptomycetaceae</taxon>
        <taxon>Streptomyces</taxon>
    </lineage>
</organism>
<proteinExistence type="predicted"/>
<dbReference type="OrthoDB" id="3454210at2"/>
<gene>
    <name evidence="2" type="ORF">SAMN05444921_12874</name>
</gene>
<dbReference type="Proteomes" id="UP000199063">
    <property type="component" value="Unassembled WGS sequence"/>
</dbReference>
<dbReference type="GeneID" id="40833613"/>
<feature type="domain" description="Aminoglycoside phosphotransferase" evidence="1">
    <location>
        <begin position="97"/>
        <end position="269"/>
    </location>
</feature>
<evidence type="ECO:0000259" key="1">
    <source>
        <dbReference type="Pfam" id="PF01636"/>
    </source>
</evidence>
<dbReference type="AlphaFoldDB" id="A0A1H0BW81"/>
<dbReference type="InterPro" id="IPR002575">
    <property type="entry name" value="Aminoglycoside_PTrfase"/>
</dbReference>
<dbReference type="InterPro" id="IPR011009">
    <property type="entry name" value="Kinase-like_dom_sf"/>
</dbReference>
<accession>A0A1H0BW81</accession>
<evidence type="ECO:0000313" key="3">
    <source>
        <dbReference type="Proteomes" id="UP000199063"/>
    </source>
</evidence>
<name>A0A1H0BW81_9ACTN</name>
<keyword evidence="3" id="KW-1185">Reference proteome</keyword>